<keyword evidence="2" id="KW-0812">Transmembrane</keyword>
<dbReference type="Proteomes" id="UP001500556">
    <property type="component" value="Unassembled WGS sequence"/>
</dbReference>
<proteinExistence type="predicted"/>
<dbReference type="EMBL" id="BAABLO010000012">
    <property type="protein sequence ID" value="GAA4728779.1"/>
    <property type="molecule type" value="Genomic_DNA"/>
</dbReference>
<feature type="transmembrane region" description="Helical" evidence="2">
    <location>
        <begin position="40"/>
        <end position="58"/>
    </location>
</feature>
<feature type="chain" id="PRO_5047202207" description="Lipoprotein" evidence="3">
    <location>
        <begin position="26"/>
        <end position="116"/>
    </location>
</feature>
<name>A0ABP8YJ35_9MICO</name>
<accession>A0ABP8YJ35</accession>
<feature type="region of interest" description="Disordered" evidence="1">
    <location>
        <begin position="92"/>
        <end position="116"/>
    </location>
</feature>
<keyword evidence="3" id="KW-0732">Signal</keyword>
<gene>
    <name evidence="4" type="ORF">GCM10025782_29470</name>
</gene>
<evidence type="ECO:0000256" key="3">
    <source>
        <dbReference type="SAM" id="SignalP"/>
    </source>
</evidence>
<evidence type="ECO:0000313" key="5">
    <source>
        <dbReference type="Proteomes" id="UP001500556"/>
    </source>
</evidence>
<evidence type="ECO:0000256" key="1">
    <source>
        <dbReference type="SAM" id="MobiDB-lite"/>
    </source>
</evidence>
<feature type="compositionally biased region" description="Low complexity" evidence="1">
    <location>
        <begin position="104"/>
        <end position="116"/>
    </location>
</feature>
<dbReference type="RefSeq" id="WP_345504504.1">
    <property type="nucleotide sequence ID" value="NZ_BAABLO010000012.1"/>
</dbReference>
<keyword evidence="5" id="KW-1185">Reference proteome</keyword>
<evidence type="ECO:0008006" key="6">
    <source>
        <dbReference type="Google" id="ProtNLM"/>
    </source>
</evidence>
<sequence length="116" mass="11956">MTSRALGRTGALVALTVLLASCAAASNDLAGAGTDLPGFWLGLWHGLISPVTFIVSLFRDDVGIYAVRNSGGWYDFGFLFGASVVFSSVGRTGSNAVPRRARPPARGTARGTSGGH</sequence>
<keyword evidence="2" id="KW-1133">Transmembrane helix</keyword>
<dbReference type="PROSITE" id="PS51257">
    <property type="entry name" value="PROKAR_LIPOPROTEIN"/>
    <property type="match status" value="1"/>
</dbReference>
<protein>
    <recommendedName>
        <fullName evidence="6">Lipoprotein</fullName>
    </recommendedName>
</protein>
<evidence type="ECO:0000313" key="4">
    <source>
        <dbReference type="EMBL" id="GAA4728779.1"/>
    </source>
</evidence>
<comment type="caution">
    <text evidence="4">The sequence shown here is derived from an EMBL/GenBank/DDBJ whole genome shotgun (WGS) entry which is preliminary data.</text>
</comment>
<evidence type="ECO:0000256" key="2">
    <source>
        <dbReference type="SAM" id="Phobius"/>
    </source>
</evidence>
<organism evidence="4 5">
    <name type="scientific">Pedococcus ginsenosidimutans</name>
    <dbReference type="NCBI Taxonomy" id="490570"/>
    <lineage>
        <taxon>Bacteria</taxon>
        <taxon>Bacillati</taxon>
        <taxon>Actinomycetota</taxon>
        <taxon>Actinomycetes</taxon>
        <taxon>Micrococcales</taxon>
        <taxon>Intrasporangiaceae</taxon>
        <taxon>Pedococcus</taxon>
    </lineage>
</organism>
<reference evidence="5" key="1">
    <citation type="journal article" date="2019" name="Int. J. Syst. Evol. Microbiol.">
        <title>The Global Catalogue of Microorganisms (GCM) 10K type strain sequencing project: providing services to taxonomists for standard genome sequencing and annotation.</title>
        <authorList>
            <consortium name="The Broad Institute Genomics Platform"/>
            <consortium name="The Broad Institute Genome Sequencing Center for Infectious Disease"/>
            <person name="Wu L."/>
            <person name="Ma J."/>
        </authorList>
    </citation>
    <scope>NUCLEOTIDE SEQUENCE [LARGE SCALE GENOMIC DNA]</scope>
    <source>
        <strain evidence="5">JCM 18961</strain>
    </source>
</reference>
<keyword evidence="2" id="KW-0472">Membrane</keyword>
<feature type="signal peptide" evidence="3">
    <location>
        <begin position="1"/>
        <end position="25"/>
    </location>
</feature>